<dbReference type="InterPro" id="IPR000866">
    <property type="entry name" value="AhpC/TSA"/>
</dbReference>
<evidence type="ECO:0000259" key="1">
    <source>
        <dbReference type="PROSITE" id="PS51352"/>
    </source>
</evidence>
<dbReference type="GO" id="GO:0016209">
    <property type="term" value="F:antioxidant activity"/>
    <property type="evidence" value="ECO:0007669"/>
    <property type="project" value="InterPro"/>
</dbReference>
<dbReference type="AlphaFoldDB" id="A0A919SZZ6"/>
<sequence>MSRVGAGLFSGLVLGRRPGLVPGGRRGRVFVGLVAGVLAGLLAGCGSEPVATSQAAEGAAPAAAGVASAAGADAGTASPAGAAPGGAAAPAAVPASLKFTGTTLDGKAFDAATMAGKPTILWFWAPWCATCASEAMSIADLQEEYAGKLNILGIAGMGNNKDMHEFVSDLEVGAVPHLDDEPGKLWKKFGIKEQSTYVILDKAGKVVVTGYLDDLQLTTKVKSLVA</sequence>
<dbReference type="PANTHER" id="PTHR42852:SF17">
    <property type="entry name" value="THIOREDOXIN-LIKE PROTEIN HI_1115"/>
    <property type="match status" value="1"/>
</dbReference>
<dbReference type="PROSITE" id="PS00194">
    <property type="entry name" value="THIOREDOXIN_1"/>
    <property type="match status" value="1"/>
</dbReference>
<dbReference type="Proteomes" id="UP000681340">
    <property type="component" value="Unassembled WGS sequence"/>
</dbReference>
<protein>
    <recommendedName>
        <fullName evidence="1">Thioredoxin domain-containing protein</fullName>
    </recommendedName>
</protein>
<name>A0A919SZZ6_9ACTN</name>
<dbReference type="SUPFAM" id="SSF52833">
    <property type="entry name" value="Thioredoxin-like"/>
    <property type="match status" value="1"/>
</dbReference>
<reference evidence="2" key="1">
    <citation type="submission" date="2021-03" db="EMBL/GenBank/DDBJ databases">
        <title>Whole genome shotgun sequence of Actinoplanes auranticolor NBRC 12245.</title>
        <authorList>
            <person name="Komaki H."/>
            <person name="Tamura T."/>
        </authorList>
    </citation>
    <scope>NUCLEOTIDE SEQUENCE</scope>
    <source>
        <strain evidence="2">NBRC 12245</strain>
    </source>
</reference>
<dbReference type="Pfam" id="PF00578">
    <property type="entry name" value="AhpC-TSA"/>
    <property type="match status" value="1"/>
</dbReference>
<dbReference type="RefSeq" id="WP_246595916.1">
    <property type="nucleotide sequence ID" value="NZ_BAABEA010000015.1"/>
</dbReference>
<dbReference type="InterPro" id="IPR013766">
    <property type="entry name" value="Thioredoxin_domain"/>
</dbReference>
<keyword evidence="3" id="KW-1185">Reference proteome</keyword>
<accession>A0A919SZZ6</accession>
<dbReference type="PANTHER" id="PTHR42852">
    <property type="entry name" value="THIOL:DISULFIDE INTERCHANGE PROTEIN DSBE"/>
    <property type="match status" value="1"/>
</dbReference>
<dbReference type="Gene3D" id="3.40.30.10">
    <property type="entry name" value="Glutaredoxin"/>
    <property type="match status" value="1"/>
</dbReference>
<evidence type="ECO:0000313" key="3">
    <source>
        <dbReference type="Proteomes" id="UP000681340"/>
    </source>
</evidence>
<dbReference type="PROSITE" id="PS51352">
    <property type="entry name" value="THIOREDOXIN_2"/>
    <property type="match status" value="1"/>
</dbReference>
<dbReference type="InterPro" id="IPR017937">
    <property type="entry name" value="Thioredoxin_CS"/>
</dbReference>
<organism evidence="2 3">
    <name type="scientific">Actinoplanes auranticolor</name>
    <dbReference type="NCBI Taxonomy" id="47988"/>
    <lineage>
        <taxon>Bacteria</taxon>
        <taxon>Bacillati</taxon>
        <taxon>Actinomycetota</taxon>
        <taxon>Actinomycetes</taxon>
        <taxon>Micromonosporales</taxon>
        <taxon>Micromonosporaceae</taxon>
        <taxon>Actinoplanes</taxon>
    </lineage>
</organism>
<dbReference type="EMBL" id="BOQL01000095">
    <property type="protein sequence ID" value="GIM80318.1"/>
    <property type="molecule type" value="Genomic_DNA"/>
</dbReference>
<feature type="domain" description="Thioredoxin" evidence="1">
    <location>
        <begin position="82"/>
        <end position="226"/>
    </location>
</feature>
<dbReference type="GO" id="GO:0016491">
    <property type="term" value="F:oxidoreductase activity"/>
    <property type="evidence" value="ECO:0007669"/>
    <property type="project" value="InterPro"/>
</dbReference>
<evidence type="ECO:0000313" key="2">
    <source>
        <dbReference type="EMBL" id="GIM80318.1"/>
    </source>
</evidence>
<gene>
    <name evidence="2" type="ORF">Aau02nite_89990</name>
</gene>
<comment type="caution">
    <text evidence="2">The sequence shown here is derived from an EMBL/GenBank/DDBJ whole genome shotgun (WGS) entry which is preliminary data.</text>
</comment>
<proteinExistence type="predicted"/>
<dbReference type="InterPro" id="IPR036249">
    <property type="entry name" value="Thioredoxin-like_sf"/>
</dbReference>
<dbReference type="InterPro" id="IPR050553">
    <property type="entry name" value="Thioredoxin_ResA/DsbE_sf"/>
</dbReference>